<accession>A0A1E3XFF0</accession>
<protein>
    <submittedName>
        <fullName evidence="1">Uncharacterized protein</fullName>
    </submittedName>
</protein>
<dbReference type="AlphaFoldDB" id="A0A1E3XFF0"/>
<proteinExistence type="predicted"/>
<evidence type="ECO:0000313" key="2">
    <source>
        <dbReference type="Proteomes" id="UP000094056"/>
    </source>
</evidence>
<dbReference type="EMBL" id="MAYW01000008">
    <property type="protein sequence ID" value="ODS34355.1"/>
    <property type="molecule type" value="Genomic_DNA"/>
</dbReference>
<gene>
    <name evidence="1" type="ORF">SCARUB_00486</name>
</gene>
<sequence length="32" mass="3823">MPKIPRDISGRKMARLLKMYGYNIVREKREAT</sequence>
<comment type="caution">
    <text evidence="1">The sequence shown here is derived from an EMBL/GenBank/DDBJ whole genome shotgun (WGS) entry which is preliminary data.</text>
</comment>
<name>A0A1E3XFF0_9BACT</name>
<dbReference type="Proteomes" id="UP000094056">
    <property type="component" value="Unassembled WGS sequence"/>
</dbReference>
<evidence type="ECO:0000313" key="1">
    <source>
        <dbReference type="EMBL" id="ODS34355.1"/>
    </source>
</evidence>
<reference evidence="1 2" key="1">
    <citation type="submission" date="2016-07" db="EMBL/GenBank/DDBJ databases">
        <title>Draft genome of Scalindua rubra, obtained from a brine-seawater interface in the Red Sea, sheds light on salt adaptation in anammox bacteria.</title>
        <authorList>
            <person name="Speth D.R."/>
            <person name="Lagkouvardos I."/>
            <person name="Wang Y."/>
            <person name="Qian P.-Y."/>
            <person name="Dutilh B.E."/>
            <person name="Jetten M.S."/>
        </authorList>
    </citation>
    <scope>NUCLEOTIDE SEQUENCE [LARGE SCALE GENOMIC DNA]</scope>
    <source>
        <strain evidence="1">BSI-1</strain>
    </source>
</reference>
<organism evidence="1 2">
    <name type="scientific">Candidatus Scalindua rubra</name>
    <dbReference type="NCBI Taxonomy" id="1872076"/>
    <lineage>
        <taxon>Bacteria</taxon>
        <taxon>Pseudomonadati</taxon>
        <taxon>Planctomycetota</taxon>
        <taxon>Candidatus Brocadiia</taxon>
        <taxon>Candidatus Brocadiales</taxon>
        <taxon>Candidatus Scalinduaceae</taxon>
        <taxon>Candidatus Scalindua</taxon>
    </lineage>
</organism>